<dbReference type="EMBL" id="ML770092">
    <property type="protein sequence ID" value="KAE9384716.1"/>
    <property type="molecule type" value="Genomic_DNA"/>
</dbReference>
<proteinExistence type="inferred from homology"/>
<dbReference type="Gene3D" id="3.20.20.80">
    <property type="entry name" value="Glycosidases"/>
    <property type="match status" value="1"/>
</dbReference>
<keyword evidence="3" id="KW-1185">Reference proteome</keyword>
<dbReference type="InterPro" id="IPR001360">
    <property type="entry name" value="Glyco_hydro_1"/>
</dbReference>
<dbReference type="AlphaFoldDB" id="A0A6A4GGM2"/>
<feature type="non-terminal residue" evidence="2">
    <location>
        <position position="1"/>
    </location>
</feature>
<accession>A0A6A4GGM2</accession>
<name>A0A6A4GGM2_9AGAR</name>
<dbReference type="InterPro" id="IPR017853">
    <property type="entry name" value="GH"/>
</dbReference>
<dbReference type="Pfam" id="PF00232">
    <property type="entry name" value="Glyco_hydro_1"/>
    <property type="match status" value="1"/>
</dbReference>
<dbReference type="OrthoDB" id="65569at2759"/>
<dbReference type="SUPFAM" id="SSF51445">
    <property type="entry name" value="(Trans)glycosidases"/>
    <property type="match status" value="1"/>
</dbReference>
<sequence length="216" mass="23923">SFPVPPIPNKPSRNPKLFFPPVGSVSRDYSPSSLAQLWDLVESVESPPFTITATQPHPSSILSDLKLPSRFFFAVATAPCQVEGAVKDEGKGPNHWDWAAHIDDTLADVVDLHYYLYKEDIARIAALGVNAHSFSISWSRIYPFGAADSPVSQAGLERYADVIASHLQANITPVFTLLHWDPPLAQAAYYGGFTFNDFVNYVLQLLRILIITLLNR</sequence>
<dbReference type="PANTHER" id="PTHR10353:SF53">
    <property type="entry name" value="BETA-1,4-GLUCOSIDASE (EUROFUNG)"/>
    <property type="match status" value="1"/>
</dbReference>
<dbReference type="GO" id="GO:0005975">
    <property type="term" value="P:carbohydrate metabolic process"/>
    <property type="evidence" value="ECO:0007669"/>
    <property type="project" value="InterPro"/>
</dbReference>
<evidence type="ECO:0000256" key="1">
    <source>
        <dbReference type="RuleBase" id="RU003690"/>
    </source>
</evidence>
<protein>
    <submittedName>
        <fullName evidence="2">Glycoside hydrolase</fullName>
    </submittedName>
</protein>
<reference evidence="2" key="1">
    <citation type="journal article" date="2019" name="Environ. Microbiol.">
        <title>Fungal ecological strategies reflected in gene transcription - a case study of two litter decomposers.</title>
        <authorList>
            <person name="Barbi F."/>
            <person name="Kohler A."/>
            <person name="Barry K."/>
            <person name="Baskaran P."/>
            <person name="Daum C."/>
            <person name="Fauchery L."/>
            <person name="Ihrmark K."/>
            <person name="Kuo A."/>
            <person name="LaButti K."/>
            <person name="Lipzen A."/>
            <person name="Morin E."/>
            <person name="Grigoriev I.V."/>
            <person name="Henrissat B."/>
            <person name="Lindahl B."/>
            <person name="Martin F."/>
        </authorList>
    </citation>
    <scope>NUCLEOTIDE SEQUENCE</scope>
    <source>
        <strain evidence="2">JB14</strain>
    </source>
</reference>
<evidence type="ECO:0000313" key="2">
    <source>
        <dbReference type="EMBL" id="KAE9384716.1"/>
    </source>
</evidence>
<gene>
    <name evidence="2" type="ORF">BT96DRAFT_1026820</name>
</gene>
<keyword evidence="2" id="KW-0378">Hydrolase</keyword>
<comment type="similarity">
    <text evidence="1">Belongs to the glycosyl hydrolase 1 family.</text>
</comment>
<organism evidence="2 3">
    <name type="scientific">Gymnopus androsaceus JB14</name>
    <dbReference type="NCBI Taxonomy" id="1447944"/>
    <lineage>
        <taxon>Eukaryota</taxon>
        <taxon>Fungi</taxon>
        <taxon>Dikarya</taxon>
        <taxon>Basidiomycota</taxon>
        <taxon>Agaricomycotina</taxon>
        <taxon>Agaricomycetes</taxon>
        <taxon>Agaricomycetidae</taxon>
        <taxon>Agaricales</taxon>
        <taxon>Marasmiineae</taxon>
        <taxon>Omphalotaceae</taxon>
        <taxon>Gymnopus</taxon>
    </lineage>
</organism>
<dbReference type="PANTHER" id="PTHR10353">
    <property type="entry name" value="GLYCOSYL HYDROLASE"/>
    <property type="match status" value="1"/>
</dbReference>
<evidence type="ECO:0000313" key="3">
    <source>
        <dbReference type="Proteomes" id="UP000799118"/>
    </source>
</evidence>
<dbReference type="Proteomes" id="UP000799118">
    <property type="component" value="Unassembled WGS sequence"/>
</dbReference>
<dbReference type="GO" id="GO:0008422">
    <property type="term" value="F:beta-glucosidase activity"/>
    <property type="evidence" value="ECO:0007669"/>
    <property type="project" value="TreeGrafter"/>
</dbReference>